<evidence type="ECO:0000313" key="3">
    <source>
        <dbReference type="Proteomes" id="UP000321419"/>
    </source>
</evidence>
<dbReference type="OrthoDB" id="9775406at2"/>
<dbReference type="Gene3D" id="2.120.10.30">
    <property type="entry name" value="TolB, C-terminal domain"/>
    <property type="match status" value="2"/>
</dbReference>
<sequence>MKSLYLAAALLATGLSSPVSADLLTPQLLVDLPNTFNSPASSDIDSQGNVFITSPNFHNDTLIKAGEMQTPAVPRIGMLDKNNNFTNWYTFKPEDMAPTTGKIAPMGIAFGPDGNAYVADMQMWFDGSYKSRILRINVVNGKAISVDEVATGLLFPNAVVFKGDDLFISETVLKLKNNKQLSGVYKININELNAKQPAQFKPYLSESDHDPRLFDVFTSNASLKFGANGLTFDGEGNLYTSIMEDGSVIKTTMNAQNEKISSAVFATGLVATDGLKWDKRTNKIYITDLFANAIYSIDMQGKLALLAQNGNTTGLHGELDAPSELIVRGKDIIIMNFDAVFDSPKMVNKQADNPHTLSVIKLK</sequence>
<keyword evidence="1" id="KW-0732">Signal</keyword>
<dbReference type="EMBL" id="BJUM01000029">
    <property type="protein sequence ID" value="GEK55963.1"/>
    <property type="molecule type" value="Genomic_DNA"/>
</dbReference>
<dbReference type="InterPro" id="IPR011042">
    <property type="entry name" value="6-blade_b-propeller_TolB-like"/>
</dbReference>
<evidence type="ECO:0000313" key="2">
    <source>
        <dbReference type="EMBL" id="GEK55963.1"/>
    </source>
</evidence>
<dbReference type="PANTHER" id="PTHR40274:SF3">
    <property type="entry name" value="VIRGINIAMYCIN B LYASE"/>
    <property type="match status" value="1"/>
</dbReference>
<keyword evidence="3" id="KW-1185">Reference proteome</keyword>
<dbReference type="InterPro" id="IPR051344">
    <property type="entry name" value="Vgb"/>
</dbReference>
<proteinExistence type="predicted"/>
<dbReference type="AlphaFoldDB" id="A0A510XY38"/>
<dbReference type="Proteomes" id="UP000321419">
    <property type="component" value="Unassembled WGS sequence"/>
</dbReference>
<dbReference type="SUPFAM" id="SSF63829">
    <property type="entry name" value="Calcium-dependent phosphotriesterase"/>
    <property type="match status" value="1"/>
</dbReference>
<dbReference type="RefSeq" id="WP_089346809.1">
    <property type="nucleotide sequence ID" value="NZ_BJUM01000029.1"/>
</dbReference>
<organism evidence="2 3">
    <name type="scientific">Pseudoalteromonas espejiana</name>
    <dbReference type="NCBI Taxonomy" id="28107"/>
    <lineage>
        <taxon>Bacteria</taxon>
        <taxon>Pseudomonadati</taxon>
        <taxon>Pseudomonadota</taxon>
        <taxon>Gammaproteobacteria</taxon>
        <taxon>Alteromonadales</taxon>
        <taxon>Pseudoalteromonadaceae</taxon>
        <taxon>Pseudoalteromonas</taxon>
    </lineage>
</organism>
<evidence type="ECO:0008006" key="4">
    <source>
        <dbReference type="Google" id="ProtNLM"/>
    </source>
</evidence>
<name>A0A510XY38_9GAMM</name>
<evidence type="ECO:0000256" key="1">
    <source>
        <dbReference type="SAM" id="SignalP"/>
    </source>
</evidence>
<gene>
    <name evidence="2" type="ORF">PES01_28080</name>
</gene>
<feature type="chain" id="PRO_5021840529" description="SMP-30/Gluconolactonase/LRE-like region domain-containing protein" evidence="1">
    <location>
        <begin position="22"/>
        <end position="363"/>
    </location>
</feature>
<reference evidence="2 3" key="1">
    <citation type="submission" date="2019-07" db="EMBL/GenBank/DDBJ databases">
        <title>Whole genome shotgun sequence of Pseudoalteromonas espejiana NBRC 102222.</title>
        <authorList>
            <person name="Hosoyama A."/>
            <person name="Uohara A."/>
            <person name="Ohji S."/>
            <person name="Ichikawa N."/>
        </authorList>
    </citation>
    <scope>NUCLEOTIDE SEQUENCE [LARGE SCALE GENOMIC DNA]</scope>
    <source>
        <strain evidence="2 3">NBRC 102222</strain>
    </source>
</reference>
<accession>A0A510XY38</accession>
<feature type="signal peptide" evidence="1">
    <location>
        <begin position="1"/>
        <end position="21"/>
    </location>
</feature>
<protein>
    <recommendedName>
        <fullName evidence="4">SMP-30/Gluconolactonase/LRE-like region domain-containing protein</fullName>
    </recommendedName>
</protein>
<dbReference type="PANTHER" id="PTHR40274">
    <property type="entry name" value="VIRGINIAMYCIN B LYASE"/>
    <property type="match status" value="1"/>
</dbReference>
<comment type="caution">
    <text evidence="2">The sequence shown here is derived from an EMBL/GenBank/DDBJ whole genome shotgun (WGS) entry which is preliminary data.</text>
</comment>